<feature type="domain" description="ERCC4" evidence="11">
    <location>
        <begin position="673"/>
        <end position="753"/>
    </location>
</feature>
<keyword evidence="5" id="KW-0227">DNA damage</keyword>
<dbReference type="FunFam" id="3.40.50.10130:FF:000002">
    <property type="entry name" value="DNA repair endonuclease XPF"/>
    <property type="match status" value="1"/>
</dbReference>
<comment type="caution">
    <text evidence="12">The sequence shown here is derived from an EMBL/GenBank/DDBJ whole genome shotgun (WGS) entry which is preliminary data.</text>
</comment>
<evidence type="ECO:0000256" key="10">
    <source>
        <dbReference type="SAM" id="MobiDB-lite"/>
    </source>
</evidence>
<dbReference type="SMART" id="SM00891">
    <property type="entry name" value="ERCC4"/>
    <property type="match status" value="1"/>
</dbReference>
<dbReference type="Pfam" id="PF02732">
    <property type="entry name" value="ERCC4"/>
    <property type="match status" value="1"/>
</dbReference>
<keyword evidence="13" id="KW-1185">Reference proteome</keyword>
<dbReference type="GO" id="GO:0000712">
    <property type="term" value="P:resolution of meiotic recombination intermediates"/>
    <property type="evidence" value="ECO:0007669"/>
    <property type="project" value="TreeGrafter"/>
</dbReference>
<dbReference type="GO" id="GO:0003684">
    <property type="term" value="F:damaged DNA binding"/>
    <property type="evidence" value="ECO:0007669"/>
    <property type="project" value="TreeGrafter"/>
</dbReference>
<proteinExistence type="inferred from homology"/>
<evidence type="ECO:0000313" key="13">
    <source>
        <dbReference type="Proteomes" id="UP001485043"/>
    </source>
</evidence>
<dbReference type="InterPro" id="IPR010994">
    <property type="entry name" value="RuvA_2-like"/>
</dbReference>
<dbReference type="SUPFAM" id="SSF52980">
    <property type="entry name" value="Restriction endonuclease-like"/>
    <property type="match status" value="1"/>
</dbReference>
<protein>
    <recommendedName>
        <fullName evidence="11">ERCC4 domain-containing protein</fullName>
    </recommendedName>
</protein>
<feature type="region of interest" description="Disordered" evidence="10">
    <location>
        <begin position="423"/>
        <end position="464"/>
    </location>
</feature>
<dbReference type="InterPro" id="IPR047520">
    <property type="entry name" value="XPF_nuclease"/>
</dbReference>
<keyword evidence="7" id="KW-0238">DNA-binding</keyword>
<evidence type="ECO:0000259" key="11">
    <source>
        <dbReference type="SMART" id="SM00891"/>
    </source>
</evidence>
<keyword evidence="8" id="KW-0234">DNA repair</keyword>
<evidence type="ECO:0000256" key="6">
    <source>
        <dbReference type="ARBA" id="ARBA00022801"/>
    </source>
</evidence>
<evidence type="ECO:0000256" key="8">
    <source>
        <dbReference type="ARBA" id="ARBA00023204"/>
    </source>
</evidence>
<dbReference type="CDD" id="cd20078">
    <property type="entry name" value="XPF_nuclease_XPF_euk"/>
    <property type="match status" value="1"/>
</dbReference>
<evidence type="ECO:0000313" key="12">
    <source>
        <dbReference type="EMBL" id="KAK9854204.1"/>
    </source>
</evidence>
<keyword evidence="9" id="KW-0539">Nucleus</keyword>
<evidence type="ECO:0000256" key="9">
    <source>
        <dbReference type="ARBA" id="ARBA00023242"/>
    </source>
</evidence>
<dbReference type="Gene3D" id="1.10.150.20">
    <property type="entry name" value="5' to 3' exonuclease, C-terminal subdomain"/>
    <property type="match status" value="1"/>
</dbReference>
<keyword evidence="6" id="KW-0378">Hydrolase</keyword>
<evidence type="ECO:0000256" key="2">
    <source>
        <dbReference type="ARBA" id="ARBA00010015"/>
    </source>
</evidence>
<keyword evidence="3" id="KW-0540">Nuclease</keyword>
<dbReference type="InterPro" id="IPR006166">
    <property type="entry name" value="ERCC4_domain"/>
</dbReference>
<evidence type="ECO:0000256" key="3">
    <source>
        <dbReference type="ARBA" id="ARBA00022722"/>
    </source>
</evidence>
<dbReference type="InterPro" id="IPR011335">
    <property type="entry name" value="Restrct_endonuc-II-like"/>
</dbReference>
<dbReference type="GO" id="GO:0000014">
    <property type="term" value="F:single-stranded DNA endodeoxyribonuclease activity"/>
    <property type="evidence" value="ECO:0007669"/>
    <property type="project" value="TreeGrafter"/>
</dbReference>
<comment type="subcellular location">
    <subcellularLocation>
        <location evidence="1">Nucleus</location>
    </subcellularLocation>
</comment>
<dbReference type="Proteomes" id="UP001485043">
    <property type="component" value="Unassembled WGS sequence"/>
</dbReference>
<accession>A0AAW1SS49</accession>
<evidence type="ECO:0000256" key="1">
    <source>
        <dbReference type="ARBA" id="ARBA00004123"/>
    </source>
</evidence>
<evidence type="ECO:0000256" key="7">
    <source>
        <dbReference type="ARBA" id="ARBA00023125"/>
    </source>
</evidence>
<dbReference type="PANTHER" id="PTHR10150:SF0">
    <property type="entry name" value="DNA REPAIR ENDONUCLEASE XPF"/>
    <property type="match status" value="1"/>
</dbReference>
<dbReference type="Gene3D" id="3.40.50.10130">
    <property type="match status" value="1"/>
</dbReference>
<comment type="similarity">
    <text evidence="2">Belongs to the XPF family.</text>
</comment>
<keyword evidence="4" id="KW-0255">Endonuclease</keyword>
<dbReference type="EMBL" id="JALJOV010001111">
    <property type="protein sequence ID" value="KAK9854204.1"/>
    <property type="molecule type" value="Genomic_DNA"/>
</dbReference>
<reference evidence="12 13" key="1">
    <citation type="journal article" date="2024" name="Nat. Commun.">
        <title>Phylogenomics reveals the evolutionary origins of lichenization in chlorophyte algae.</title>
        <authorList>
            <person name="Puginier C."/>
            <person name="Libourel C."/>
            <person name="Otte J."/>
            <person name="Skaloud P."/>
            <person name="Haon M."/>
            <person name="Grisel S."/>
            <person name="Petersen M."/>
            <person name="Berrin J.G."/>
            <person name="Delaux P.M."/>
            <person name="Dal Grande F."/>
            <person name="Keller J."/>
        </authorList>
    </citation>
    <scope>NUCLEOTIDE SEQUENCE [LARGE SCALE GENOMIC DNA]</scope>
    <source>
        <strain evidence="12 13">SAG 2523</strain>
    </source>
</reference>
<organism evidence="12 13">
    <name type="scientific">Apatococcus fuscideae</name>
    <dbReference type="NCBI Taxonomy" id="2026836"/>
    <lineage>
        <taxon>Eukaryota</taxon>
        <taxon>Viridiplantae</taxon>
        <taxon>Chlorophyta</taxon>
        <taxon>core chlorophytes</taxon>
        <taxon>Trebouxiophyceae</taxon>
        <taxon>Chlorellales</taxon>
        <taxon>Chlorellaceae</taxon>
        <taxon>Apatococcus</taxon>
    </lineage>
</organism>
<evidence type="ECO:0000256" key="4">
    <source>
        <dbReference type="ARBA" id="ARBA00022759"/>
    </source>
</evidence>
<dbReference type="GO" id="GO:0000110">
    <property type="term" value="C:nucleotide-excision repair factor 1 complex"/>
    <property type="evidence" value="ECO:0007669"/>
    <property type="project" value="TreeGrafter"/>
</dbReference>
<feature type="region of interest" description="Disordered" evidence="10">
    <location>
        <begin position="481"/>
        <end position="515"/>
    </location>
</feature>
<dbReference type="PANTHER" id="PTHR10150">
    <property type="entry name" value="DNA REPAIR ENDONUCLEASE XPF"/>
    <property type="match status" value="1"/>
</dbReference>
<dbReference type="GO" id="GO:0000724">
    <property type="term" value="P:double-strand break repair via homologous recombination"/>
    <property type="evidence" value="ECO:0007669"/>
    <property type="project" value="TreeGrafter"/>
</dbReference>
<dbReference type="SUPFAM" id="SSF47781">
    <property type="entry name" value="RuvA domain 2-like"/>
    <property type="match status" value="1"/>
</dbReference>
<dbReference type="AlphaFoldDB" id="A0AAW1SS49"/>
<dbReference type="GO" id="GO:1901255">
    <property type="term" value="P:nucleotide-excision repair involved in interstrand cross-link repair"/>
    <property type="evidence" value="ECO:0007669"/>
    <property type="project" value="TreeGrafter"/>
</dbReference>
<evidence type="ECO:0000256" key="5">
    <source>
        <dbReference type="ARBA" id="ARBA00022763"/>
    </source>
</evidence>
<dbReference type="GO" id="GO:0003697">
    <property type="term" value="F:single-stranded DNA binding"/>
    <property type="evidence" value="ECO:0007669"/>
    <property type="project" value="TreeGrafter"/>
</dbReference>
<feature type="region of interest" description="Disordered" evidence="10">
    <location>
        <begin position="333"/>
        <end position="355"/>
    </location>
</feature>
<name>A0AAW1SS49_9CHLO</name>
<sequence>MSDDEPDQETMAHLLPFQRRIIQDMIEEDGLCIMAAGLGWQKILAVMLQLQTERRRNPKERGVIAGMIIMNAHRVTETSGEGFASRLFRSSNRKGYLRAFSDQPTSFSHGFAKVEKVMRALYIKGLYLWPRFEAHVKGCLKASEEGLDFEVIELALPMTASMTAIYDAIADIMDSCIKELRKSNKIDTSELTLEHGLFKSFDEHVRRQLEAVWHTVSPRTKQVVADLKTLRLLAEYLLHFDAVTFLSYLETLRASEGISSFWLFHDAAHLIFDEAKKRVFEVMTGKAATEAAGSKRKAPDASGSGVMIEPVLEELPKWRLVCKIMQELQAEGKLVQSDEGPSAEAVDLTEESDGASLGMPALPAPVEPAAQPKQQTAPVLIVAQEARTIVQLKQCLGPEGPGGLLKRLYQEYVLQRAAGKAKGKGALARWGGRGRGRGRDSSSRGSGGRQKGRGVHGTGRPSAQEDEALALEAKQLMQPANSGHMQMGSSRAKAAPKGGGGRGRGRKVAGPKGESPDHIKVIAVAGEPPQDQGLAEFVRFYNLESKEEGVLWDVKPSYVIMHDPDVAFIRQLEVYKAEQQSQALRVYHLFYQDSQESDKFTAAVAREVSMFQDLIRQKEFMVLPDPIQALDQAKKAGASLMHPDALAALPGVGQNAITRRAGGRLSNKPQPKRIVIDVREFMGSLPAVLHQQGLEIVPVTLEVGDYILSPDICVERKSLSDLRQSFISGRLYNQAEAMSKYYKIPVLLVEFDGDKEFVLHGPSDITEDIKADSLISKLVLLTLHFPRLRLIWSRSLHSTADIFRSLKTNQDDPDALVAATTGIPVGPDGMPDAGTEAVVNQSAVDVLRRLPGVSDANYRGLMHAAPSLAQLASLTLTQLEAAMEGRQAAKKLHDWLQAPVPHLASSA</sequence>
<gene>
    <name evidence="12" type="ORF">WJX84_004746</name>
</gene>